<proteinExistence type="predicted"/>
<dbReference type="SUPFAM" id="SSF52047">
    <property type="entry name" value="RNI-like"/>
    <property type="match status" value="1"/>
</dbReference>
<keyword evidence="2" id="KW-1185">Reference proteome</keyword>
<dbReference type="EMBL" id="CAMPGE010029161">
    <property type="protein sequence ID" value="CAI2386637.1"/>
    <property type="molecule type" value="Genomic_DNA"/>
</dbReference>
<gene>
    <name evidence="1" type="ORF">ECRASSUSDP1_LOCUS28259</name>
</gene>
<name>A0AAD1Y8P4_EUPCR</name>
<accession>A0AAD1Y8P4</accession>
<reference evidence="1" key="1">
    <citation type="submission" date="2023-07" db="EMBL/GenBank/DDBJ databases">
        <authorList>
            <consortium name="AG Swart"/>
            <person name="Singh M."/>
            <person name="Singh A."/>
            <person name="Seah K."/>
            <person name="Emmerich C."/>
        </authorList>
    </citation>
    <scope>NUCLEOTIDE SEQUENCE</scope>
    <source>
        <strain evidence="1">DP1</strain>
    </source>
</reference>
<dbReference type="Proteomes" id="UP001295684">
    <property type="component" value="Unassembled WGS sequence"/>
</dbReference>
<evidence type="ECO:0000313" key="2">
    <source>
        <dbReference type="Proteomes" id="UP001295684"/>
    </source>
</evidence>
<sequence length="239" mass="27360">MASRLDSSMPKDFDILYSVLTGKKSKVGPNYSLNLDLSCEKDMKFIQKLKGPIPDVKNLQMESLPQDCEEVVNRFMADNFPSRVGNFDFNLNSKLVRIDPYLDEILAVKARIQVKLSLYKLKLSKQQLCKVLEECKHLKTIGFNYCNLKIPSVPYFEDDLSESKIQYLGFDYSGDGDYSDWDQNPDEFCNLIKGLSYCEDFTANLSGIYLKNCGLSKIKIDEVFSRNGLTKVQILNYSK</sequence>
<protein>
    <submittedName>
        <fullName evidence="1">Uncharacterized protein</fullName>
    </submittedName>
</protein>
<comment type="caution">
    <text evidence="1">The sequence shown here is derived from an EMBL/GenBank/DDBJ whole genome shotgun (WGS) entry which is preliminary data.</text>
</comment>
<organism evidence="1 2">
    <name type="scientific">Euplotes crassus</name>
    <dbReference type="NCBI Taxonomy" id="5936"/>
    <lineage>
        <taxon>Eukaryota</taxon>
        <taxon>Sar</taxon>
        <taxon>Alveolata</taxon>
        <taxon>Ciliophora</taxon>
        <taxon>Intramacronucleata</taxon>
        <taxon>Spirotrichea</taxon>
        <taxon>Hypotrichia</taxon>
        <taxon>Euplotida</taxon>
        <taxon>Euplotidae</taxon>
        <taxon>Moneuplotes</taxon>
    </lineage>
</organism>
<evidence type="ECO:0000313" key="1">
    <source>
        <dbReference type="EMBL" id="CAI2386637.1"/>
    </source>
</evidence>
<dbReference type="AlphaFoldDB" id="A0AAD1Y8P4"/>